<dbReference type="EMBL" id="GG697345">
    <property type="protein sequence ID" value="EFQ29669.1"/>
    <property type="molecule type" value="Genomic_DNA"/>
</dbReference>
<organism evidence="2">
    <name type="scientific">Colletotrichum graminicola (strain M1.001 / M2 / FGSC 10212)</name>
    <name type="common">Maize anthracnose fungus</name>
    <name type="synonym">Glomerella graminicola</name>
    <dbReference type="NCBI Taxonomy" id="645133"/>
    <lineage>
        <taxon>Eukaryota</taxon>
        <taxon>Fungi</taxon>
        <taxon>Dikarya</taxon>
        <taxon>Ascomycota</taxon>
        <taxon>Pezizomycotina</taxon>
        <taxon>Sordariomycetes</taxon>
        <taxon>Hypocreomycetidae</taxon>
        <taxon>Glomerellales</taxon>
        <taxon>Glomerellaceae</taxon>
        <taxon>Colletotrichum</taxon>
        <taxon>Colletotrichum graminicola species complex</taxon>
    </lineage>
</organism>
<proteinExistence type="predicted"/>
<dbReference type="GeneID" id="24410178"/>
<evidence type="ECO:0000313" key="1">
    <source>
        <dbReference type="EMBL" id="EFQ29669.1"/>
    </source>
</evidence>
<dbReference type="Proteomes" id="UP000008782">
    <property type="component" value="Unassembled WGS sequence"/>
</dbReference>
<dbReference type="VEuPathDB" id="FungiDB:GLRG_04813"/>
<evidence type="ECO:0000313" key="2">
    <source>
        <dbReference type="Proteomes" id="UP000008782"/>
    </source>
</evidence>
<accession>E3QFN1</accession>
<name>E3QFN1_COLGM</name>
<gene>
    <name evidence="1" type="ORF">GLRG_04813</name>
</gene>
<sequence>MFYRKKKSASELPEVFGYDRDALVSLVKRRYQLLVDIGHLHPEAVRAPSKPAV</sequence>
<dbReference type="AlphaFoldDB" id="E3QFN1"/>
<dbReference type="RefSeq" id="XP_008093689.1">
    <property type="nucleotide sequence ID" value="XM_008095498.1"/>
</dbReference>
<dbReference type="HOGENOM" id="CLU_3068565_0_0_1"/>
<protein>
    <submittedName>
        <fullName evidence="1">Uncharacterized protein</fullName>
    </submittedName>
</protein>
<keyword evidence="2" id="KW-1185">Reference proteome</keyword>
<reference evidence="2" key="1">
    <citation type="journal article" date="2012" name="Nat. Genet.">
        <title>Lifestyle transitions in plant pathogenic Colletotrichum fungi deciphered by genome and transcriptome analyses.</title>
        <authorList>
            <person name="O'Connell R.J."/>
            <person name="Thon M.R."/>
            <person name="Hacquard S."/>
            <person name="Amyotte S.G."/>
            <person name="Kleemann J."/>
            <person name="Torres M.F."/>
            <person name="Damm U."/>
            <person name="Buiate E.A."/>
            <person name="Epstein L."/>
            <person name="Alkan N."/>
            <person name="Altmueller J."/>
            <person name="Alvarado-Balderrama L."/>
            <person name="Bauser C.A."/>
            <person name="Becker C."/>
            <person name="Birren B.W."/>
            <person name="Chen Z."/>
            <person name="Choi J."/>
            <person name="Crouch J.A."/>
            <person name="Duvick J.P."/>
            <person name="Farman M.A."/>
            <person name="Gan P."/>
            <person name="Heiman D."/>
            <person name="Henrissat B."/>
            <person name="Howard R.J."/>
            <person name="Kabbage M."/>
            <person name="Koch C."/>
            <person name="Kracher B."/>
            <person name="Kubo Y."/>
            <person name="Law A.D."/>
            <person name="Lebrun M.-H."/>
            <person name="Lee Y.-H."/>
            <person name="Miyara I."/>
            <person name="Moore N."/>
            <person name="Neumann U."/>
            <person name="Nordstroem K."/>
            <person name="Panaccione D.G."/>
            <person name="Panstruga R."/>
            <person name="Place M."/>
            <person name="Proctor R.H."/>
            <person name="Prusky D."/>
            <person name="Rech G."/>
            <person name="Reinhardt R."/>
            <person name="Rollins J.A."/>
            <person name="Rounsley S."/>
            <person name="Schardl C.L."/>
            <person name="Schwartz D.C."/>
            <person name="Shenoy N."/>
            <person name="Shirasu K."/>
            <person name="Sikhakolli U.R."/>
            <person name="Stueber K."/>
            <person name="Sukno S.A."/>
            <person name="Sweigard J.A."/>
            <person name="Takano Y."/>
            <person name="Takahara H."/>
            <person name="Trail F."/>
            <person name="van der Does H.C."/>
            <person name="Voll L.M."/>
            <person name="Will I."/>
            <person name="Young S."/>
            <person name="Zeng Q."/>
            <person name="Zhang J."/>
            <person name="Zhou S."/>
            <person name="Dickman M.B."/>
            <person name="Schulze-Lefert P."/>
            <person name="Ver Loren van Themaat E."/>
            <person name="Ma L.-J."/>
            <person name="Vaillancourt L.J."/>
        </authorList>
    </citation>
    <scope>NUCLEOTIDE SEQUENCE [LARGE SCALE GENOMIC DNA]</scope>
    <source>
        <strain evidence="2">M1.001 / M2 / FGSC 10212</strain>
    </source>
</reference>